<feature type="domain" description="GH18" evidence="4">
    <location>
        <begin position="74"/>
        <end position="376"/>
    </location>
</feature>
<feature type="signal peptide" evidence="3">
    <location>
        <begin position="1"/>
        <end position="24"/>
    </location>
</feature>
<dbReference type="AlphaFoldDB" id="A0AAV8AK43"/>
<dbReference type="SMART" id="SM00636">
    <property type="entry name" value="Glyco_18"/>
    <property type="match status" value="1"/>
</dbReference>
<reference evidence="5" key="1">
    <citation type="submission" date="2022-08" db="EMBL/GenBank/DDBJ databases">
        <title>Novel sulphate-reducing endosymbionts in the free-living metamonad Anaeramoeba.</title>
        <authorList>
            <person name="Jerlstrom-Hultqvist J."/>
            <person name="Cepicka I."/>
            <person name="Gallot-Lavallee L."/>
            <person name="Salas-Leiva D."/>
            <person name="Curtis B.A."/>
            <person name="Zahonova K."/>
            <person name="Pipaliya S."/>
            <person name="Dacks J."/>
            <person name="Roger A.J."/>
        </authorList>
    </citation>
    <scope>NUCLEOTIDE SEQUENCE</scope>
    <source>
        <strain evidence="5">Busselton2</strain>
    </source>
</reference>
<sequence>MHLLKNFVYSVLFLLIVVNFSCLAKKTDPSKPKYLPTTKDHKSRRLANKKLNCIRFSKNCFYYNQDLTPQLENTEVLGYITPWNEDGYEFSNLFHSKFTYLSPVWYTATYKNEKIDIGGGPNSEWMGEQESLGKERPYILPRILIENPQLIVNKKLCEEFKKKIFELLSKNPKFSGITIDGVQQIEFLISKPFINFLTDVSKYFQERNLKLILATRLDRQITPTEKPLLLKISKLVDKISLMTYDFPANQQTQALSPLFWLEFIINSLLEIGINPKSLMLGLNFYSRDIPHTHVDIKFYSGNLLMSLLKQKKPKLLWEAVSHENYFDYNDSKGIHHRVHFPSPYSLQTRINLAIKKNIGIAIWEIGQGLPCYFDLF</sequence>
<organism evidence="5 6">
    <name type="scientific">Anaeramoeba flamelloides</name>
    <dbReference type="NCBI Taxonomy" id="1746091"/>
    <lineage>
        <taxon>Eukaryota</taxon>
        <taxon>Metamonada</taxon>
        <taxon>Anaeramoebidae</taxon>
        <taxon>Anaeramoeba</taxon>
    </lineage>
</organism>
<dbReference type="InterPro" id="IPR017853">
    <property type="entry name" value="GH"/>
</dbReference>
<dbReference type="InterPro" id="IPR001223">
    <property type="entry name" value="Glyco_hydro18_cat"/>
</dbReference>
<dbReference type="PROSITE" id="PS51910">
    <property type="entry name" value="GH18_2"/>
    <property type="match status" value="1"/>
</dbReference>
<proteinExistence type="inferred from homology"/>
<evidence type="ECO:0000256" key="1">
    <source>
        <dbReference type="ARBA" id="ARBA00009336"/>
    </source>
</evidence>
<dbReference type="InterPro" id="IPR011583">
    <property type="entry name" value="Chitinase_II/V-like_cat"/>
</dbReference>
<dbReference type="EMBL" id="JANTQA010000008">
    <property type="protein sequence ID" value="KAJ3452853.1"/>
    <property type="molecule type" value="Genomic_DNA"/>
</dbReference>
<keyword evidence="3" id="KW-0732">Signal</keyword>
<dbReference type="Pfam" id="PF00704">
    <property type="entry name" value="Glyco_hydro_18"/>
    <property type="match status" value="1"/>
</dbReference>
<feature type="chain" id="PRO_5043698166" description="Chitinase domain-containing protein 1" evidence="3">
    <location>
        <begin position="25"/>
        <end position="376"/>
    </location>
</feature>
<dbReference type="GO" id="GO:0012505">
    <property type="term" value="C:endomembrane system"/>
    <property type="evidence" value="ECO:0007669"/>
    <property type="project" value="TreeGrafter"/>
</dbReference>
<evidence type="ECO:0000313" key="5">
    <source>
        <dbReference type="EMBL" id="KAJ3452853.1"/>
    </source>
</evidence>
<comment type="caution">
    <text evidence="5">The sequence shown here is derived from an EMBL/GenBank/DDBJ whole genome shotgun (WGS) entry which is preliminary data.</text>
</comment>
<dbReference type="Gene3D" id="3.20.20.80">
    <property type="entry name" value="Glycosidases"/>
    <property type="match status" value="1"/>
</dbReference>
<dbReference type="Gene3D" id="3.10.50.10">
    <property type="match status" value="1"/>
</dbReference>
<evidence type="ECO:0000313" key="6">
    <source>
        <dbReference type="Proteomes" id="UP001146793"/>
    </source>
</evidence>
<evidence type="ECO:0000256" key="3">
    <source>
        <dbReference type="SAM" id="SignalP"/>
    </source>
</evidence>
<name>A0AAV8AK43_9EUKA</name>
<dbReference type="GO" id="GO:0008061">
    <property type="term" value="F:chitin binding"/>
    <property type="evidence" value="ECO:0007669"/>
    <property type="project" value="InterPro"/>
</dbReference>
<gene>
    <name evidence="5" type="ORF">M0812_04631</name>
</gene>
<comment type="similarity">
    <text evidence="1">Belongs to the glycosyl hydrolase 18 family.</text>
</comment>
<dbReference type="Proteomes" id="UP001146793">
    <property type="component" value="Unassembled WGS sequence"/>
</dbReference>
<dbReference type="PANTHER" id="PTHR46066">
    <property type="entry name" value="CHITINASE DOMAIN-CONTAINING PROTEIN 1 FAMILY MEMBER"/>
    <property type="match status" value="1"/>
</dbReference>
<evidence type="ECO:0000259" key="4">
    <source>
        <dbReference type="PROSITE" id="PS51910"/>
    </source>
</evidence>
<protein>
    <recommendedName>
        <fullName evidence="2">Chitinase domain-containing protein 1</fullName>
    </recommendedName>
</protein>
<dbReference type="GO" id="GO:0005975">
    <property type="term" value="P:carbohydrate metabolic process"/>
    <property type="evidence" value="ECO:0007669"/>
    <property type="project" value="InterPro"/>
</dbReference>
<dbReference type="PANTHER" id="PTHR46066:SF2">
    <property type="entry name" value="CHITINASE DOMAIN-CONTAINING PROTEIN 1"/>
    <property type="match status" value="1"/>
</dbReference>
<evidence type="ECO:0000256" key="2">
    <source>
        <dbReference type="ARBA" id="ARBA00040976"/>
    </source>
</evidence>
<accession>A0AAV8AK43</accession>
<dbReference type="SUPFAM" id="SSF51445">
    <property type="entry name" value="(Trans)glycosidases"/>
    <property type="match status" value="1"/>
</dbReference>
<dbReference type="InterPro" id="IPR029070">
    <property type="entry name" value="Chitinase_insertion_sf"/>
</dbReference>
<dbReference type="GO" id="GO:0070492">
    <property type="term" value="F:oligosaccharide binding"/>
    <property type="evidence" value="ECO:0007669"/>
    <property type="project" value="TreeGrafter"/>
</dbReference>